<evidence type="ECO:0000313" key="3">
    <source>
        <dbReference type="Proteomes" id="UP000741360"/>
    </source>
</evidence>
<name>A0A932M190_UNCTE</name>
<evidence type="ECO:0000313" key="2">
    <source>
        <dbReference type="EMBL" id="MBI3015577.1"/>
    </source>
</evidence>
<proteinExistence type="inferred from homology"/>
<dbReference type="InterPro" id="IPR016117">
    <property type="entry name" value="ArgJ-like_dom_sf"/>
</dbReference>
<dbReference type="PANTHER" id="PTHR36512">
    <property type="entry name" value="D-AMINOPEPTIDASE"/>
    <property type="match status" value="1"/>
</dbReference>
<dbReference type="AlphaFoldDB" id="A0A932M190"/>
<sequence>MDEIKAALISDVGPITIGHASDFTHYTGCTVILCEQGAVAGVEVRGLASSTRELDALSAHHLVDKIHALLLAGGSAFGLEAASGVMDYLEEKGIGFQTSTGPVPIVPCAILYDLNFASRQGRPNRAMGYEACLNAAAAPPQEGSIGAGTGATVGKLFGIKRATKGGLGVACYQIPDTSVLVGAMAAVNAFGDVLDRRTREILAGARSAPDSHRYVDTAREMMRGVTRTDFANTHTTLGVIVTNAALDKRGATILARLASNGLVRVSSPASTTFDGDVVFALSVGNLSADINVLGVVAAEALSEAVNRGVRTADGFGILPSHLEIAGQQGAEKK</sequence>
<accession>A0A932M190</accession>
<dbReference type="EMBL" id="JACPSX010000213">
    <property type="protein sequence ID" value="MBI3015577.1"/>
    <property type="molecule type" value="Genomic_DNA"/>
</dbReference>
<organism evidence="2 3">
    <name type="scientific">Tectimicrobiota bacterium</name>
    <dbReference type="NCBI Taxonomy" id="2528274"/>
    <lineage>
        <taxon>Bacteria</taxon>
        <taxon>Pseudomonadati</taxon>
        <taxon>Nitrospinota/Tectimicrobiota group</taxon>
        <taxon>Candidatus Tectimicrobiota</taxon>
    </lineage>
</organism>
<protein>
    <submittedName>
        <fullName evidence="2">P1 family peptidase</fullName>
    </submittedName>
</protein>
<dbReference type="Gene3D" id="3.60.70.12">
    <property type="entry name" value="L-amino peptidase D-ALA esterase/amidase"/>
    <property type="match status" value="1"/>
</dbReference>
<dbReference type="PANTHER" id="PTHR36512:SF3">
    <property type="entry name" value="BLR5678 PROTEIN"/>
    <property type="match status" value="1"/>
</dbReference>
<dbReference type="Pfam" id="PF03576">
    <property type="entry name" value="Peptidase_S58"/>
    <property type="match status" value="1"/>
</dbReference>
<evidence type="ECO:0000256" key="1">
    <source>
        <dbReference type="ARBA" id="ARBA00007068"/>
    </source>
</evidence>
<comment type="similarity">
    <text evidence="1">Belongs to the peptidase S58 family.</text>
</comment>
<dbReference type="InterPro" id="IPR005321">
    <property type="entry name" value="Peptidase_S58_DmpA"/>
</dbReference>
<dbReference type="CDD" id="cd02252">
    <property type="entry name" value="nylC_like"/>
    <property type="match status" value="1"/>
</dbReference>
<comment type="caution">
    <text evidence="2">The sequence shown here is derived from an EMBL/GenBank/DDBJ whole genome shotgun (WGS) entry which is preliminary data.</text>
</comment>
<dbReference type="GO" id="GO:0004177">
    <property type="term" value="F:aminopeptidase activity"/>
    <property type="evidence" value="ECO:0007669"/>
    <property type="project" value="TreeGrafter"/>
</dbReference>
<dbReference type="SUPFAM" id="SSF56266">
    <property type="entry name" value="DmpA/ArgJ-like"/>
    <property type="match status" value="1"/>
</dbReference>
<reference evidence="2" key="1">
    <citation type="submission" date="2020-07" db="EMBL/GenBank/DDBJ databases">
        <title>Huge and variable diversity of episymbiotic CPR bacteria and DPANN archaea in groundwater ecosystems.</title>
        <authorList>
            <person name="He C.Y."/>
            <person name="Keren R."/>
            <person name="Whittaker M."/>
            <person name="Farag I.F."/>
            <person name="Doudna J."/>
            <person name="Cate J.H.D."/>
            <person name="Banfield J.F."/>
        </authorList>
    </citation>
    <scope>NUCLEOTIDE SEQUENCE</scope>
    <source>
        <strain evidence="2">NC_groundwater_717_Ag_S-0.2um_59_8</strain>
    </source>
</reference>
<dbReference type="Proteomes" id="UP000741360">
    <property type="component" value="Unassembled WGS sequence"/>
</dbReference>
<gene>
    <name evidence="2" type="ORF">HYY65_11095</name>
</gene>